<name>A0A4Z1GZF3_9HELO</name>
<accession>A0A4Z1GZF3</accession>
<evidence type="ECO:0000313" key="2">
    <source>
        <dbReference type="Proteomes" id="UP000297814"/>
    </source>
</evidence>
<protein>
    <submittedName>
        <fullName evidence="1">Uncharacterized protein</fullName>
    </submittedName>
</protein>
<dbReference type="Proteomes" id="UP000297814">
    <property type="component" value="Unassembled WGS sequence"/>
</dbReference>
<comment type="caution">
    <text evidence="1">The sequence shown here is derived from an EMBL/GenBank/DDBJ whole genome shotgun (WGS) entry which is preliminary data.</text>
</comment>
<proteinExistence type="predicted"/>
<organism evidence="1 2">
    <name type="scientific">Botrytis hyacinthi</name>
    <dbReference type="NCBI Taxonomy" id="278943"/>
    <lineage>
        <taxon>Eukaryota</taxon>
        <taxon>Fungi</taxon>
        <taxon>Dikarya</taxon>
        <taxon>Ascomycota</taxon>
        <taxon>Pezizomycotina</taxon>
        <taxon>Leotiomycetes</taxon>
        <taxon>Helotiales</taxon>
        <taxon>Sclerotiniaceae</taxon>
        <taxon>Botrytis</taxon>
    </lineage>
</organism>
<evidence type="ECO:0000313" key="1">
    <source>
        <dbReference type="EMBL" id="TGO41888.1"/>
    </source>
</evidence>
<dbReference type="EMBL" id="PQXK01000015">
    <property type="protein sequence ID" value="TGO41888.1"/>
    <property type="molecule type" value="Genomic_DNA"/>
</dbReference>
<sequence>MLTLKAFENWAVGEKDHKGEIITEQRMNAAHKDLFEKHPKDPILILRKMVMGFFRMAPLEFEKEYFQVIYAARMQVQRLENAPKSTIDKSQVIPSTPTSPPPAYAHEFHATPAIYPAIAMPAAEPSFTAELEAAPVKAKPVFLPLLLSLLPRSKIQEAIRGSMPSS</sequence>
<gene>
    <name evidence="1" type="ORF">BHYA_0015g00510</name>
</gene>
<dbReference type="AlphaFoldDB" id="A0A4Z1GZF3"/>
<reference evidence="1 2" key="1">
    <citation type="submission" date="2017-12" db="EMBL/GenBank/DDBJ databases">
        <title>Comparative genomics of Botrytis spp.</title>
        <authorList>
            <person name="Valero-Jimenez C.A."/>
            <person name="Tapia P."/>
            <person name="Veloso J."/>
            <person name="Silva-Moreno E."/>
            <person name="Staats M."/>
            <person name="Valdes J.H."/>
            <person name="Van Kan J.A.L."/>
        </authorList>
    </citation>
    <scope>NUCLEOTIDE SEQUENCE [LARGE SCALE GENOMIC DNA]</scope>
    <source>
        <strain evidence="1 2">Bh0001</strain>
    </source>
</reference>
<keyword evidence="2" id="KW-1185">Reference proteome</keyword>